<evidence type="ECO:0000256" key="1">
    <source>
        <dbReference type="SAM" id="Phobius"/>
    </source>
</evidence>
<protein>
    <recommendedName>
        <fullName evidence="2">Endonuclease/exonuclease/phosphatase domain-containing protein</fullName>
    </recommendedName>
</protein>
<keyword evidence="4" id="KW-1185">Reference proteome</keyword>
<sequence length="694" mass="80037">MAHDWWDWWDLWNQTESGGRDLLGVDQGDGFGSVHLDKEVLKRDVSKDLPRRFGYQGVVGTIWRWFVRRSVIQILILCLNRISISQMGYKGHHVQRSGLGRIRYWLELVLIPGEKLFVCLVSSNHVQRQVLVQSQLLIWSFLTLLLCSIHITLVSTGLSFTANFGRCSLRIHCIDQQIWRIRLMGLCFWFLFCSSVSWILIFYHLIGHAKTGKFMLIFLWHEAGMDVLSLVKIYIYLAGPIGLKLGLKFGSYWFRDLVIYGSQKAQKCYGVLLRIGMDMVLHHNHVSIYLWSLCHDLQLFLTIRTVQWMWFWIGSSGLLTWKQVPCLVSSNQSQRVDSYMAKVLRSVLRLDQIDARMVTRPVEELYADLASINSSDLGSTSSMLMIHLDNGNNPGNGGYLDMLFGLGWTGSSRLLSIDSIANDQFGEEFRLFIFILVGYWSHTETVPNNCGWNSDWWQTRESYGTQWNSVEPNLGHNDGSDLLNHQMTLSSKRGIGSHWTISYLREIWHQHRPDFLFLSETKQDFDFVQKYQSHFGYDSMVTVDPSGRSGGLALFYNNEYQVKILYSSNRMIDIEAVANGKQVFLTFVYGEPVQKLRDQVWERLTRYGLSRSEPWFIIGDLNEITGNHEKDGGAVRCATSFISFNNMIRNSGLLEFPARGNTMSWQGRRGKGKGAVMEKKENANHRENAWARCR</sequence>
<dbReference type="SUPFAM" id="SSF56219">
    <property type="entry name" value="DNase I-like"/>
    <property type="match status" value="1"/>
</dbReference>
<feature type="transmembrane region" description="Helical" evidence="1">
    <location>
        <begin position="183"/>
        <end position="207"/>
    </location>
</feature>
<dbReference type="InterPro" id="IPR005135">
    <property type="entry name" value="Endo/exonuclease/phosphatase"/>
</dbReference>
<proteinExistence type="predicted"/>
<dbReference type="AlphaFoldDB" id="A0A0D2ZVA9"/>
<dbReference type="InterPro" id="IPR036691">
    <property type="entry name" value="Endo/exonu/phosph_ase_sf"/>
</dbReference>
<dbReference type="Pfam" id="PF03372">
    <property type="entry name" value="Exo_endo_phos"/>
    <property type="match status" value="1"/>
</dbReference>
<dbReference type="GO" id="GO:0003824">
    <property type="term" value="F:catalytic activity"/>
    <property type="evidence" value="ECO:0007669"/>
    <property type="project" value="InterPro"/>
</dbReference>
<feature type="transmembrane region" description="Helical" evidence="1">
    <location>
        <begin position="136"/>
        <end position="162"/>
    </location>
</feature>
<evidence type="ECO:0000313" key="4">
    <source>
        <dbReference type="Proteomes" id="UP000032141"/>
    </source>
</evidence>
<dbReference type="Proteomes" id="UP000032141">
    <property type="component" value="Unassembled WGS sequence"/>
</dbReference>
<dbReference type="PANTHER" id="PTHR35218">
    <property type="entry name" value="RNASE H DOMAIN-CONTAINING PROTEIN"/>
    <property type="match status" value="1"/>
</dbReference>
<keyword evidence="1" id="KW-0812">Transmembrane</keyword>
<dbReference type="EnsemblPlants" id="Bo01581s010.1">
    <property type="protein sequence ID" value="Bo01581s010.1"/>
    <property type="gene ID" value="Bo01581s010"/>
</dbReference>
<evidence type="ECO:0000313" key="3">
    <source>
        <dbReference type="EnsemblPlants" id="Bo01581s010.1"/>
    </source>
</evidence>
<dbReference type="Gene3D" id="3.60.10.10">
    <property type="entry name" value="Endonuclease/exonuclease/phosphatase"/>
    <property type="match status" value="1"/>
</dbReference>
<reference evidence="3" key="2">
    <citation type="submission" date="2015-06" db="UniProtKB">
        <authorList>
            <consortium name="EnsemblPlants"/>
        </authorList>
    </citation>
    <scope>IDENTIFICATION</scope>
</reference>
<dbReference type="Gramene" id="Bo01581s010.1">
    <property type="protein sequence ID" value="Bo01581s010.1"/>
    <property type="gene ID" value="Bo01581s010"/>
</dbReference>
<dbReference type="eggNOG" id="KOG1075">
    <property type="taxonomic scope" value="Eukaryota"/>
</dbReference>
<reference evidence="3" key="1">
    <citation type="journal article" date="2014" name="Genome Biol.">
        <title>Transcriptome and methylome profiling reveals relics of genome dominance in the mesopolyploid Brassica oleracea.</title>
        <authorList>
            <person name="Parkin I.A."/>
            <person name="Koh C."/>
            <person name="Tang H."/>
            <person name="Robinson S.J."/>
            <person name="Kagale S."/>
            <person name="Clarke W.E."/>
            <person name="Town C.D."/>
            <person name="Nixon J."/>
            <person name="Krishnakumar V."/>
            <person name="Bidwell S.L."/>
            <person name="Denoeud F."/>
            <person name="Belcram H."/>
            <person name="Links M.G."/>
            <person name="Just J."/>
            <person name="Clarke C."/>
            <person name="Bender T."/>
            <person name="Huebert T."/>
            <person name="Mason A.S."/>
            <person name="Pires J.C."/>
            <person name="Barker G."/>
            <person name="Moore J."/>
            <person name="Walley P.G."/>
            <person name="Manoli S."/>
            <person name="Batley J."/>
            <person name="Edwards D."/>
            <person name="Nelson M.N."/>
            <person name="Wang X."/>
            <person name="Paterson A.H."/>
            <person name="King G."/>
            <person name="Bancroft I."/>
            <person name="Chalhoub B."/>
            <person name="Sharpe A.G."/>
        </authorList>
    </citation>
    <scope>NUCLEOTIDE SEQUENCE [LARGE SCALE GENOMIC DNA]</scope>
    <source>
        <strain evidence="3">cv. TO1000</strain>
    </source>
</reference>
<evidence type="ECO:0000259" key="2">
    <source>
        <dbReference type="Pfam" id="PF03372"/>
    </source>
</evidence>
<dbReference type="PANTHER" id="PTHR35218:SF9">
    <property type="entry name" value="ENDONUCLEASE_EXONUCLEASE_PHOSPHATASE DOMAIN-CONTAINING PROTEIN"/>
    <property type="match status" value="1"/>
</dbReference>
<keyword evidence="1" id="KW-1133">Transmembrane helix</keyword>
<dbReference type="HOGENOM" id="CLU_397090_0_0_1"/>
<keyword evidence="1" id="KW-0472">Membrane</keyword>
<name>A0A0D2ZVA9_BRAOL</name>
<feature type="domain" description="Endonuclease/exonuclease/phosphatase" evidence="2">
    <location>
        <begin position="503"/>
        <end position="623"/>
    </location>
</feature>
<accession>A0A0D2ZVA9</accession>
<organism evidence="3 4">
    <name type="scientific">Brassica oleracea var. oleracea</name>
    <dbReference type="NCBI Taxonomy" id="109376"/>
    <lineage>
        <taxon>Eukaryota</taxon>
        <taxon>Viridiplantae</taxon>
        <taxon>Streptophyta</taxon>
        <taxon>Embryophyta</taxon>
        <taxon>Tracheophyta</taxon>
        <taxon>Spermatophyta</taxon>
        <taxon>Magnoliopsida</taxon>
        <taxon>eudicotyledons</taxon>
        <taxon>Gunneridae</taxon>
        <taxon>Pentapetalae</taxon>
        <taxon>rosids</taxon>
        <taxon>malvids</taxon>
        <taxon>Brassicales</taxon>
        <taxon>Brassicaceae</taxon>
        <taxon>Brassiceae</taxon>
        <taxon>Brassica</taxon>
    </lineage>
</organism>